<evidence type="ECO:0000313" key="2">
    <source>
        <dbReference type="Proteomes" id="UP000247810"/>
    </source>
</evidence>
<dbReference type="AlphaFoldDB" id="A0A319DFU5"/>
<dbReference type="VEuPathDB" id="FungiDB:BO71DRAFT_181514"/>
<accession>A0A319DFU5</accession>
<name>A0A319DFU5_9EURO</name>
<protein>
    <submittedName>
        <fullName evidence="1">Uncharacterized protein</fullName>
    </submittedName>
</protein>
<dbReference type="Proteomes" id="UP000247810">
    <property type="component" value="Unassembled WGS sequence"/>
</dbReference>
<keyword evidence="2" id="KW-1185">Reference proteome</keyword>
<proteinExistence type="predicted"/>
<gene>
    <name evidence="1" type="ORF">BO71DRAFT_181514</name>
</gene>
<dbReference type="EMBL" id="KZ825839">
    <property type="protein sequence ID" value="PYH96330.1"/>
    <property type="molecule type" value="Genomic_DNA"/>
</dbReference>
<reference evidence="1 2" key="1">
    <citation type="submission" date="2018-02" db="EMBL/GenBank/DDBJ databases">
        <title>The genomes of Aspergillus section Nigri reveals drivers in fungal speciation.</title>
        <authorList>
            <consortium name="DOE Joint Genome Institute"/>
            <person name="Vesth T.C."/>
            <person name="Nybo J."/>
            <person name="Theobald S."/>
            <person name="Brandl J."/>
            <person name="Frisvad J.C."/>
            <person name="Nielsen K.F."/>
            <person name="Lyhne E.K."/>
            <person name="Kogle M.E."/>
            <person name="Kuo A."/>
            <person name="Riley R."/>
            <person name="Clum A."/>
            <person name="Nolan M."/>
            <person name="Lipzen A."/>
            <person name="Salamov A."/>
            <person name="Henrissat B."/>
            <person name="Wiebenga A."/>
            <person name="De vries R.P."/>
            <person name="Grigoriev I.V."/>
            <person name="Mortensen U.H."/>
            <person name="Andersen M.R."/>
            <person name="Baker S.E."/>
        </authorList>
    </citation>
    <scope>NUCLEOTIDE SEQUENCE [LARGE SCALE GENOMIC DNA]</scope>
    <source>
        <strain evidence="1 2">CBS 707.79</strain>
    </source>
</reference>
<evidence type="ECO:0000313" key="1">
    <source>
        <dbReference type="EMBL" id="PYH96330.1"/>
    </source>
</evidence>
<sequence length="100" mass="11129">MFDSRARGLGHGGLGWWYDDDTKSLRPVVQGKLPCREPCDPMRHHHHRDSSDPAVSGGSAVITLRCPIWICSASLLPNPIRQLEGSMRNHISQCLCGEPR</sequence>
<organism evidence="1 2">
    <name type="scientific">Aspergillus ellipticus CBS 707.79</name>
    <dbReference type="NCBI Taxonomy" id="1448320"/>
    <lineage>
        <taxon>Eukaryota</taxon>
        <taxon>Fungi</taxon>
        <taxon>Dikarya</taxon>
        <taxon>Ascomycota</taxon>
        <taxon>Pezizomycotina</taxon>
        <taxon>Eurotiomycetes</taxon>
        <taxon>Eurotiomycetidae</taxon>
        <taxon>Eurotiales</taxon>
        <taxon>Aspergillaceae</taxon>
        <taxon>Aspergillus</taxon>
        <taxon>Aspergillus subgen. Circumdati</taxon>
    </lineage>
</organism>